<dbReference type="GO" id="GO:0005886">
    <property type="term" value="C:plasma membrane"/>
    <property type="evidence" value="ECO:0007669"/>
    <property type="project" value="TreeGrafter"/>
</dbReference>
<evidence type="ECO:0008006" key="5">
    <source>
        <dbReference type="Google" id="ProtNLM"/>
    </source>
</evidence>
<dbReference type="Proteomes" id="UP000249363">
    <property type="component" value="Unassembled WGS sequence"/>
</dbReference>
<gene>
    <name evidence="3" type="ORF">BHQ10_000734</name>
</gene>
<keyword evidence="2" id="KW-0812">Transmembrane</keyword>
<dbReference type="InterPro" id="IPR052979">
    <property type="entry name" value="Adenylate-forming_domain"/>
</dbReference>
<dbReference type="RefSeq" id="XP_040729239.1">
    <property type="nucleotide sequence ID" value="XM_040880024.1"/>
</dbReference>
<evidence type="ECO:0000313" key="4">
    <source>
        <dbReference type="Proteomes" id="UP000249363"/>
    </source>
</evidence>
<dbReference type="GeneID" id="63789951"/>
<feature type="transmembrane region" description="Helical" evidence="2">
    <location>
        <begin position="84"/>
        <end position="102"/>
    </location>
</feature>
<comment type="caution">
    <text evidence="3">The sequence shown here is derived from an EMBL/GenBank/DDBJ whole genome shotgun (WGS) entry which is preliminary data.</text>
</comment>
<feature type="transmembrane region" description="Helical" evidence="2">
    <location>
        <begin position="158"/>
        <end position="185"/>
    </location>
</feature>
<protein>
    <recommendedName>
        <fullName evidence="5">Integral membrane protein TmpA</fullName>
    </recommendedName>
</protein>
<feature type="compositionally biased region" description="Basic and acidic residues" evidence="1">
    <location>
        <begin position="40"/>
        <end position="52"/>
    </location>
</feature>
<feature type="transmembrane region" description="Helical" evidence="2">
    <location>
        <begin position="283"/>
        <end position="301"/>
    </location>
</feature>
<feature type="region of interest" description="Disordered" evidence="1">
    <location>
        <begin position="16"/>
        <end position="52"/>
    </location>
</feature>
<dbReference type="GO" id="GO:0075306">
    <property type="term" value="P:regulation of conidium formation"/>
    <property type="evidence" value="ECO:0007669"/>
    <property type="project" value="TreeGrafter"/>
</dbReference>
<dbReference type="EMBL" id="MIKG01000001">
    <property type="protein sequence ID" value="RAO64722.1"/>
    <property type="molecule type" value="Genomic_DNA"/>
</dbReference>
<dbReference type="GO" id="GO:0048315">
    <property type="term" value="P:conidium formation"/>
    <property type="evidence" value="ECO:0007669"/>
    <property type="project" value="TreeGrafter"/>
</dbReference>
<evidence type="ECO:0000313" key="3">
    <source>
        <dbReference type="EMBL" id="RAO64722.1"/>
    </source>
</evidence>
<name>A0A364KMF7_TALAM</name>
<dbReference type="PANTHER" id="PTHR33927:SF3">
    <property type="entry name" value="INTEGRAL MEMBRANE PROTEIN TMPA"/>
    <property type="match status" value="1"/>
</dbReference>
<evidence type="ECO:0000256" key="2">
    <source>
        <dbReference type="SAM" id="Phobius"/>
    </source>
</evidence>
<keyword evidence="2" id="KW-1133">Transmembrane helix</keyword>
<evidence type="ECO:0000256" key="1">
    <source>
        <dbReference type="SAM" id="MobiDB-lite"/>
    </source>
</evidence>
<accession>A0A364KMF7</accession>
<sequence length="519" mass="58244">MSGDLAKEVKLVVPTLTSSPNSLQTPDQSATQNTSQQTCEQRKDGDYHSNVDEDIEAQKTKRKSKLRAYWNFLRYTALNVYRRLFSFIFLANLAVFIAIMITDQSSLLAFVNATAANLTVCGLMRQPLVVNTIYLVICSIPRSAPLRLRRIASKAFHLGGVHSGCGVASFMWYVGLVALISKHYWFPEEYGNSSSPDAAQQQVTIIPTAVVVIAYIILVLLLFIMIAAYPAFRFKHHNGFELTHRFSAWAVVALFLALLLAFSDQARRAEDLSLGQYLIRLPAFWLLIVVIAAIVHPYLLLRRVKVEPEPLSRHAIRLHMNHARTRFGLGIQLAKNPLWDWHSFATFPDSAAEKRRGSALQSSNSFSCLISKAGDWTKDTIEHPPQYLWKRGVLVYGFAYVMRLYEKIIVVTTGSGIGPCLSFLGDGNRPMMRVVWQTRSPLKTYGQGIIDLVKQMDPDPLVMDTDLTGRADMVPIIERMARDFGADAVCVISNPRLTKKLVYELETRGLVAMGPIFDS</sequence>
<feature type="transmembrane region" description="Helical" evidence="2">
    <location>
        <begin position="114"/>
        <end position="137"/>
    </location>
</feature>
<reference evidence="3 4" key="1">
    <citation type="journal article" date="2017" name="Biotechnol. Biofuels">
        <title>Differential beta-glucosidase expression as a function of carbon source availability in Talaromyces amestolkiae: a genomic and proteomic approach.</title>
        <authorList>
            <person name="de Eugenio L.I."/>
            <person name="Mendez-Liter J.A."/>
            <person name="Nieto-Dominguez M."/>
            <person name="Alonso L."/>
            <person name="Gil-Munoz J."/>
            <person name="Barriuso J."/>
            <person name="Prieto A."/>
            <person name="Martinez M.J."/>
        </authorList>
    </citation>
    <scope>NUCLEOTIDE SEQUENCE [LARGE SCALE GENOMIC DNA]</scope>
    <source>
        <strain evidence="3 4">CIB</strain>
    </source>
</reference>
<keyword evidence="4" id="KW-1185">Reference proteome</keyword>
<dbReference type="PANTHER" id="PTHR33927">
    <property type="entry name" value="TRANSMEMBRANE PROTEIN"/>
    <property type="match status" value="1"/>
</dbReference>
<feature type="transmembrane region" description="Helical" evidence="2">
    <location>
        <begin position="244"/>
        <end position="263"/>
    </location>
</feature>
<dbReference type="GO" id="GO:0043935">
    <property type="term" value="P:sexual sporulation resulting in formation of a cellular spore"/>
    <property type="evidence" value="ECO:0007669"/>
    <property type="project" value="TreeGrafter"/>
</dbReference>
<keyword evidence="2" id="KW-0472">Membrane</keyword>
<dbReference type="AlphaFoldDB" id="A0A364KMF7"/>
<dbReference type="OrthoDB" id="3142841at2759"/>
<feature type="compositionally biased region" description="Polar residues" evidence="1">
    <location>
        <begin position="16"/>
        <end position="39"/>
    </location>
</feature>
<feature type="transmembrane region" description="Helical" evidence="2">
    <location>
        <begin position="205"/>
        <end position="232"/>
    </location>
</feature>
<proteinExistence type="predicted"/>
<organism evidence="3 4">
    <name type="scientific">Talaromyces amestolkiae</name>
    <dbReference type="NCBI Taxonomy" id="1196081"/>
    <lineage>
        <taxon>Eukaryota</taxon>
        <taxon>Fungi</taxon>
        <taxon>Dikarya</taxon>
        <taxon>Ascomycota</taxon>
        <taxon>Pezizomycotina</taxon>
        <taxon>Eurotiomycetes</taxon>
        <taxon>Eurotiomycetidae</taxon>
        <taxon>Eurotiales</taxon>
        <taxon>Trichocomaceae</taxon>
        <taxon>Talaromyces</taxon>
        <taxon>Talaromyces sect. Talaromyces</taxon>
    </lineage>
</organism>